<keyword evidence="1" id="KW-0812">Transmembrane</keyword>
<gene>
    <name evidence="2" type="ORF">JGU71_20075</name>
</gene>
<dbReference type="Proteomes" id="UP000655868">
    <property type="component" value="Unassembled WGS sequence"/>
</dbReference>
<evidence type="ECO:0000256" key="1">
    <source>
        <dbReference type="SAM" id="Phobius"/>
    </source>
</evidence>
<reference evidence="2" key="1">
    <citation type="submission" date="2020-12" db="EMBL/GenBank/DDBJ databases">
        <title>Antrihabitans popcorni sp. nov. and Antrihabitans auranticaus sp. nov., isolated from a larva cave.</title>
        <authorList>
            <person name="Lee S.D."/>
            <person name="Kim I.S."/>
        </authorList>
    </citation>
    <scope>NUCLEOTIDE SEQUENCE</scope>
    <source>
        <strain evidence="2">YC3-6</strain>
    </source>
</reference>
<sequence length="77" mass="8659">MEFATVARLQIRVESHSDTTAPVAHGSKPNRILHLILTLVTCGFRGINWIAIAFIQKERRVALTVNEYAQVTMQTHS</sequence>
<organism evidence="2 3">
    <name type="scientific">Antrihabitans stalagmiti</name>
    <dbReference type="NCBI Taxonomy" id="2799499"/>
    <lineage>
        <taxon>Bacteria</taxon>
        <taxon>Bacillati</taxon>
        <taxon>Actinomycetota</taxon>
        <taxon>Actinomycetes</taxon>
        <taxon>Mycobacteriales</taxon>
        <taxon>Nocardiaceae</taxon>
        <taxon>Antrihabitans</taxon>
    </lineage>
</organism>
<name>A0A934U551_9NOCA</name>
<proteinExistence type="predicted"/>
<keyword evidence="1" id="KW-0472">Membrane</keyword>
<dbReference type="EMBL" id="JAEMNV010000006">
    <property type="protein sequence ID" value="MBJ8341189.1"/>
    <property type="molecule type" value="Genomic_DNA"/>
</dbReference>
<feature type="transmembrane region" description="Helical" evidence="1">
    <location>
        <begin position="32"/>
        <end position="55"/>
    </location>
</feature>
<dbReference type="AlphaFoldDB" id="A0A934U551"/>
<accession>A0A934U551</accession>
<protein>
    <submittedName>
        <fullName evidence="2">Uncharacterized protein</fullName>
    </submittedName>
</protein>
<keyword evidence="1" id="KW-1133">Transmembrane helix</keyword>
<keyword evidence="3" id="KW-1185">Reference proteome</keyword>
<evidence type="ECO:0000313" key="3">
    <source>
        <dbReference type="Proteomes" id="UP000655868"/>
    </source>
</evidence>
<dbReference type="RefSeq" id="WP_199706045.1">
    <property type="nucleotide sequence ID" value="NZ_JAEMNV010000006.1"/>
</dbReference>
<comment type="caution">
    <text evidence="2">The sequence shown here is derived from an EMBL/GenBank/DDBJ whole genome shotgun (WGS) entry which is preliminary data.</text>
</comment>
<evidence type="ECO:0000313" key="2">
    <source>
        <dbReference type="EMBL" id="MBJ8341189.1"/>
    </source>
</evidence>